<feature type="transmembrane region" description="Helical" evidence="1">
    <location>
        <begin position="91"/>
        <end position="122"/>
    </location>
</feature>
<organism evidence="2 3">
    <name type="scientific">Blattamonas nauphoetae</name>
    <dbReference type="NCBI Taxonomy" id="2049346"/>
    <lineage>
        <taxon>Eukaryota</taxon>
        <taxon>Metamonada</taxon>
        <taxon>Preaxostyla</taxon>
        <taxon>Oxymonadida</taxon>
        <taxon>Blattamonas</taxon>
    </lineage>
</organism>
<gene>
    <name evidence="2" type="ORF">BLNAU_14890</name>
</gene>
<accession>A0ABQ9XFK8</accession>
<dbReference type="Proteomes" id="UP001281761">
    <property type="component" value="Unassembled WGS sequence"/>
</dbReference>
<keyword evidence="3" id="KW-1185">Reference proteome</keyword>
<keyword evidence="1" id="KW-1133">Transmembrane helix</keyword>
<keyword evidence="1" id="KW-0472">Membrane</keyword>
<evidence type="ECO:0000256" key="1">
    <source>
        <dbReference type="SAM" id="Phobius"/>
    </source>
</evidence>
<keyword evidence="1" id="KW-0812">Transmembrane</keyword>
<feature type="transmembrane region" description="Helical" evidence="1">
    <location>
        <begin position="180"/>
        <end position="199"/>
    </location>
</feature>
<proteinExistence type="predicted"/>
<sequence>MSNQAYVDGKRMQHFTGSYFLSFHWYEQTVSTIYMSIILDPVLDFVFELLHPVDRLLNFPTWFAAYKKDQPELNFSRTPSVWPVAECMSSLMYLFMIGCIFSRIMPLTIPTLAIFFFLQYWVDKTAILRCYRDPPPLSLDMLKNFVRVLEFGILFRFVLVPTLDFAMLAPNKDKVNTTGFVSAIITTAFTAVVFVYYIIRRMCRTTSQKVRDYKH</sequence>
<comment type="caution">
    <text evidence="2">The sequence shown here is derived from an EMBL/GenBank/DDBJ whole genome shotgun (WGS) entry which is preliminary data.</text>
</comment>
<dbReference type="EMBL" id="JARBJD010000141">
    <property type="protein sequence ID" value="KAK2950204.1"/>
    <property type="molecule type" value="Genomic_DNA"/>
</dbReference>
<evidence type="ECO:0008006" key="4">
    <source>
        <dbReference type="Google" id="ProtNLM"/>
    </source>
</evidence>
<evidence type="ECO:0000313" key="3">
    <source>
        <dbReference type="Proteomes" id="UP001281761"/>
    </source>
</evidence>
<reference evidence="2 3" key="1">
    <citation type="journal article" date="2022" name="bioRxiv">
        <title>Genomics of Preaxostyla Flagellates Illuminates Evolutionary Transitions and the Path Towards Mitochondrial Loss.</title>
        <authorList>
            <person name="Novak L.V.F."/>
            <person name="Treitli S.C."/>
            <person name="Pyrih J."/>
            <person name="Halakuc P."/>
            <person name="Pipaliya S.V."/>
            <person name="Vacek V."/>
            <person name="Brzon O."/>
            <person name="Soukal P."/>
            <person name="Eme L."/>
            <person name="Dacks J.B."/>
            <person name="Karnkowska A."/>
            <person name="Elias M."/>
            <person name="Hampl V."/>
        </authorList>
    </citation>
    <scope>NUCLEOTIDE SEQUENCE [LARGE SCALE GENOMIC DNA]</scope>
    <source>
        <strain evidence="2">NAU3</strain>
        <tissue evidence="2">Gut</tissue>
    </source>
</reference>
<evidence type="ECO:0000313" key="2">
    <source>
        <dbReference type="EMBL" id="KAK2950204.1"/>
    </source>
</evidence>
<protein>
    <recommendedName>
        <fullName evidence="4">Transmembrane protein</fullName>
    </recommendedName>
</protein>
<feature type="transmembrane region" description="Helical" evidence="1">
    <location>
        <begin position="148"/>
        <end position="168"/>
    </location>
</feature>
<name>A0ABQ9XFK8_9EUKA</name>